<evidence type="ECO:0000256" key="2">
    <source>
        <dbReference type="ARBA" id="ARBA00009765"/>
    </source>
</evidence>
<evidence type="ECO:0000256" key="8">
    <source>
        <dbReference type="SAM" id="Phobius"/>
    </source>
</evidence>
<dbReference type="PANTHER" id="PTHR46494:SF1">
    <property type="entry name" value="CORA FAMILY METAL ION TRANSPORTER (EUROFUNG)"/>
    <property type="match status" value="1"/>
</dbReference>
<keyword evidence="7 8" id="KW-0472">Membrane</keyword>
<evidence type="ECO:0000256" key="7">
    <source>
        <dbReference type="ARBA" id="ARBA00023136"/>
    </source>
</evidence>
<evidence type="ECO:0000313" key="9">
    <source>
        <dbReference type="EMBL" id="OGF99404.1"/>
    </source>
</evidence>
<feature type="transmembrane region" description="Helical" evidence="8">
    <location>
        <begin position="188"/>
        <end position="208"/>
    </location>
</feature>
<dbReference type="Gene3D" id="1.20.58.340">
    <property type="entry name" value="Magnesium transport protein CorA, transmembrane region"/>
    <property type="match status" value="2"/>
</dbReference>
<dbReference type="InterPro" id="IPR045863">
    <property type="entry name" value="CorA_TM1_TM2"/>
</dbReference>
<evidence type="ECO:0000256" key="3">
    <source>
        <dbReference type="ARBA" id="ARBA00022448"/>
    </source>
</evidence>
<evidence type="ECO:0000313" key="10">
    <source>
        <dbReference type="Proteomes" id="UP000178230"/>
    </source>
</evidence>
<evidence type="ECO:0000256" key="1">
    <source>
        <dbReference type="ARBA" id="ARBA00004651"/>
    </source>
</evidence>
<proteinExistence type="inferred from homology"/>
<evidence type="ECO:0000256" key="5">
    <source>
        <dbReference type="ARBA" id="ARBA00022692"/>
    </source>
</evidence>
<dbReference type="GO" id="GO:0000287">
    <property type="term" value="F:magnesium ion binding"/>
    <property type="evidence" value="ECO:0007669"/>
    <property type="project" value="TreeGrafter"/>
</dbReference>
<keyword evidence="3" id="KW-0813">Transport</keyword>
<dbReference type="Pfam" id="PF01544">
    <property type="entry name" value="CorA"/>
    <property type="match status" value="1"/>
</dbReference>
<keyword evidence="5 8" id="KW-0812">Transmembrane</keyword>
<keyword evidence="6 8" id="KW-1133">Transmembrane helix</keyword>
<comment type="caution">
    <text evidence="9">The sequence shown here is derived from an EMBL/GenBank/DDBJ whole genome shotgun (WGS) entry which is preliminary data.</text>
</comment>
<gene>
    <name evidence="9" type="ORF">A2Y99_04445</name>
</gene>
<dbReference type="InterPro" id="IPR002523">
    <property type="entry name" value="MgTranspt_CorA/ZnTranspt_ZntB"/>
</dbReference>
<dbReference type="GO" id="GO:0050897">
    <property type="term" value="F:cobalt ion binding"/>
    <property type="evidence" value="ECO:0007669"/>
    <property type="project" value="TreeGrafter"/>
</dbReference>
<name>A0A1F5YGX0_9BACT</name>
<dbReference type="GO" id="GO:0005886">
    <property type="term" value="C:plasma membrane"/>
    <property type="evidence" value="ECO:0007669"/>
    <property type="project" value="UniProtKB-SubCell"/>
</dbReference>
<feature type="non-terminal residue" evidence="9">
    <location>
        <position position="1"/>
    </location>
</feature>
<evidence type="ECO:0000256" key="6">
    <source>
        <dbReference type="ARBA" id="ARBA00022989"/>
    </source>
</evidence>
<dbReference type="GO" id="GO:0015087">
    <property type="term" value="F:cobalt ion transmembrane transporter activity"/>
    <property type="evidence" value="ECO:0007669"/>
    <property type="project" value="TreeGrafter"/>
</dbReference>
<comment type="subcellular location">
    <subcellularLocation>
        <location evidence="1">Cell membrane</location>
        <topology evidence="1">Multi-pass membrane protein</topology>
    </subcellularLocation>
</comment>
<evidence type="ECO:0000256" key="4">
    <source>
        <dbReference type="ARBA" id="ARBA00022475"/>
    </source>
</evidence>
<dbReference type="SUPFAM" id="SSF144083">
    <property type="entry name" value="Magnesium transport protein CorA, transmembrane region"/>
    <property type="match status" value="1"/>
</dbReference>
<reference evidence="9 10" key="1">
    <citation type="journal article" date="2016" name="Nat. Commun.">
        <title>Thousands of microbial genomes shed light on interconnected biogeochemical processes in an aquifer system.</title>
        <authorList>
            <person name="Anantharaman K."/>
            <person name="Brown C.T."/>
            <person name="Hug L.A."/>
            <person name="Sharon I."/>
            <person name="Castelle C.J."/>
            <person name="Probst A.J."/>
            <person name="Thomas B.C."/>
            <person name="Singh A."/>
            <person name="Wilkins M.J."/>
            <person name="Karaoz U."/>
            <person name="Brodie E.L."/>
            <person name="Williams K.H."/>
            <person name="Hubbard S.S."/>
            <person name="Banfield J.F."/>
        </authorList>
    </citation>
    <scope>NUCLEOTIDE SEQUENCE [LARGE SCALE GENOMIC DNA]</scope>
</reference>
<sequence>VLHFPILNSLTGRIITKEVDIFLKETGVIAVVDEDFPQWDTIYQKISQDKKNLKEVFGKGSTFLLYYIFDQLVDSIFPLLEIMEKEIDKIDARILSDQAKNIINEASLLRRNIIYFQTMIRPELNLFSELEKAKHPLLSKKDLIYLNNISDHFKKIWDRIEDAKELIDNLSTTFESYFSFKTNETIKVLTMFSVVMMPLTLLSGIYGMNLDFMPLSDHPMALIFITLFMLGMVISMFAVFRLKKWI</sequence>
<dbReference type="PANTHER" id="PTHR46494">
    <property type="entry name" value="CORA FAMILY METAL ION TRANSPORTER (EUROFUNG)"/>
    <property type="match status" value="1"/>
</dbReference>
<protein>
    <recommendedName>
        <fullName evidence="11">Magnesium transporter</fullName>
    </recommendedName>
</protein>
<dbReference type="CDD" id="cd12822">
    <property type="entry name" value="TmCorA-like"/>
    <property type="match status" value="1"/>
</dbReference>
<comment type="similarity">
    <text evidence="2">Belongs to the CorA metal ion transporter (MIT) (TC 1.A.35) family.</text>
</comment>
<dbReference type="SUPFAM" id="SSF143865">
    <property type="entry name" value="CorA soluble domain-like"/>
    <property type="match status" value="1"/>
</dbReference>
<accession>A0A1F5YGX0</accession>
<dbReference type="GO" id="GO:0015095">
    <property type="term" value="F:magnesium ion transmembrane transporter activity"/>
    <property type="evidence" value="ECO:0007669"/>
    <property type="project" value="TreeGrafter"/>
</dbReference>
<dbReference type="Proteomes" id="UP000178230">
    <property type="component" value="Unassembled WGS sequence"/>
</dbReference>
<feature type="transmembrane region" description="Helical" evidence="8">
    <location>
        <begin position="220"/>
        <end position="240"/>
    </location>
</feature>
<evidence type="ECO:0008006" key="11">
    <source>
        <dbReference type="Google" id="ProtNLM"/>
    </source>
</evidence>
<dbReference type="EMBL" id="MFIY01000054">
    <property type="protein sequence ID" value="OGF99404.1"/>
    <property type="molecule type" value="Genomic_DNA"/>
</dbReference>
<organism evidence="9 10">
    <name type="scientific">Candidatus Gottesmanbacteria bacterium RBG_13_37_7</name>
    <dbReference type="NCBI Taxonomy" id="1798369"/>
    <lineage>
        <taxon>Bacteria</taxon>
        <taxon>Candidatus Gottesmaniibacteriota</taxon>
    </lineage>
</organism>
<keyword evidence="4" id="KW-1003">Cell membrane</keyword>
<dbReference type="AlphaFoldDB" id="A0A1F5YGX0"/>
<dbReference type="InterPro" id="IPR045861">
    <property type="entry name" value="CorA_cytoplasmic_dom"/>
</dbReference>